<dbReference type="Proteomes" id="UP000499080">
    <property type="component" value="Unassembled WGS sequence"/>
</dbReference>
<gene>
    <name evidence="1" type="ORF">AVEN_22444_1</name>
</gene>
<evidence type="ECO:0008006" key="3">
    <source>
        <dbReference type="Google" id="ProtNLM"/>
    </source>
</evidence>
<evidence type="ECO:0000313" key="2">
    <source>
        <dbReference type="Proteomes" id="UP000499080"/>
    </source>
</evidence>
<evidence type="ECO:0000313" key="1">
    <source>
        <dbReference type="EMBL" id="GBM67966.1"/>
    </source>
</evidence>
<accession>A0A4Y2HRD5</accession>
<dbReference type="OrthoDB" id="4737581at2759"/>
<dbReference type="EMBL" id="BGPR01002115">
    <property type="protein sequence ID" value="GBM67966.1"/>
    <property type="molecule type" value="Genomic_DNA"/>
</dbReference>
<reference evidence="1 2" key="1">
    <citation type="journal article" date="2019" name="Sci. Rep.">
        <title>Orb-weaving spider Araneus ventricosus genome elucidates the spidroin gene catalogue.</title>
        <authorList>
            <person name="Kono N."/>
            <person name="Nakamura H."/>
            <person name="Ohtoshi R."/>
            <person name="Moran D.A.P."/>
            <person name="Shinohara A."/>
            <person name="Yoshida Y."/>
            <person name="Fujiwara M."/>
            <person name="Mori M."/>
            <person name="Tomita M."/>
            <person name="Arakawa K."/>
        </authorList>
    </citation>
    <scope>NUCLEOTIDE SEQUENCE [LARGE SCALE GENOMIC DNA]</scope>
</reference>
<comment type="caution">
    <text evidence="1">The sequence shown here is derived from an EMBL/GenBank/DDBJ whole genome shotgun (WGS) entry which is preliminary data.</text>
</comment>
<protein>
    <recommendedName>
        <fullName evidence="3">Histone-lysine N-methyltransferase SETMAR</fullName>
    </recommendedName>
</protein>
<proteinExistence type="predicted"/>
<keyword evidence="2" id="KW-1185">Reference proteome</keyword>
<dbReference type="AlphaFoldDB" id="A0A4Y2HRD5"/>
<name>A0A4Y2HRD5_ARAVE</name>
<sequence>MSASQFELSCRRVELVLPPIRVVLRSVICFFKQEVGLWKTINAFVSYQTLRRLRRAILTSGVALIHENCRPHNAVVTHQLLE</sequence>
<organism evidence="1 2">
    <name type="scientific">Araneus ventricosus</name>
    <name type="common">Orbweaver spider</name>
    <name type="synonym">Epeira ventricosa</name>
    <dbReference type="NCBI Taxonomy" id="182803"/>
    <lineage>
        <taxon>Eukaryota</taxon>
        <taxon>Metazoa</taxon>
        <taxon>Ecdysozoa</taxon>
        <taxon>Arthropoda</taxon>
        <taxon>Chelicerata</taxon>
        <taxon>Arachnida</taxon>
        <taxon>Araneae</taxon>
        <taxon>Araneomorphae</taxon>
        <taxon>Entelegynae</taxon>
        <taxon>Araneoidea</taxon>
        <taxon>Araneidae</taxon>
        <taxon>Araneus</taxon>
    </lineage>
</organism>